<evidence type="ECO:0000313" key="6">
    <source>
        <dbReference type="EMBL" id="PIO98105.1"/>
    </source>
</evidence>
<evidence type="ECO:0000256" key="1">
    <source>
        <dbReference type="ARBA" id="ARBA00023015"/>
    </source>
</evidence>
<sequence>MRHPYNRTVRFCYKGDLRRSRPKSSLPITNGRFRMRAKTDEKRNAIIEAALAVFEEVGYQRASMAMISARLGGSKATLYGYFQSKELLFATAVTSALEEAGDETMAALASEGDIASVLRRYGRLYLDLVTRPEILAILRTVLSEGQNSTLGREVYALGPQRGITGLTEFLKARAAAGEIDLASPEVAAQHFKGLLEAGVTEPRLFGLTDIRDKREAVDTAVAAFMRIYGRS</sequence>
<dbReference type="PROSITE" id="PS50977">
    <property type="entry name" value="HTH_TETR_2"/>
    <property type="match status" value="1"/>
</dbReference>
<evidence type="ECO:0000256" key="4">
    <source>
        <dbReference type="PROSITE-ProRule" id="PRU00335"/>
    </source>
</evidence>
<accession>A0A2G9WTT8</accession>
<dbReference type="OrthoDB" id="9787680at2"/>
<dbReference type="InterPro" id="IPR039536">
    <property type="entry name" value="TetR_C_Proteobacteria"/>
</dbReference>
<dbReference type="Proteomes" id="UP000231070">
    <property type="component" value="Unassembled WGS sequence"/>
</dbReference>
<name>A0A2G9WTT8_9HYPH</name>
<proteinExistence type="predicted"/>
<dbReference type="PANTHER" id="PTHR30055">
    <property type="entry name" value="HTH-TYPE TRANSCRIPTIONAL REGULATOR RUTR"/>
    <property type="match status" value="1"/>
</dbReference>
<organism evidence="6 7">
    <name type="scientific">Pleomorphomonas carboxyditropha</name>
    <dbReference type="NCBI Taxonomy" id="2023338"/>
    <lineage>
        <taxon>Bacteria</taxon>
        <taxon>Pseudomonadati</taxon>
        <taxon>Pseudomonadota</taxon>
        <taxon>Alphaproteobacteria</taxon>
        <taxon>Hyphomicrobiales</taxon>
        <taxon>Pleomorphomonadaceae</taxon>
        <taxon>Pleomorphomonas</taxon>
    </lineage>
</organism>
<dbReference type="SUPFAM" id="SSF48498">
    <property type="entry name" value="Tetracyclin repressor-like, C-terminal domain"/>
    <property type="match status" value="1"/>
</dbReference>
<dbReference type="Pfam" id="PF00440">
    <property type="entry name" value="TetR_N"/>
    <property type="match status" value="1"/>
</dbReference>
<reference evidence="6 7" key="1">
    <citation type="submission" date="2017-08" db="EMBL/GenBank/DDBJ databases">
        <title>Pleomorphomonas carboxidotrophicus sp. nov., a new mesophilic hydrogenogenic carboxidotroph.</title>
        <authorList>
            <person name="Esquivel-Elizondo S."/>
            <person name="Krajmalnik-Brown R."/>
            <person name="Maldonado J."/>
        </authorList>
    </citation>
    <scope>NUCLEOTIDE SEQUENCE [LARGE SCALE GENOMIC DNA]</scope>
    <source>
        <strain evidence="6 7">SVCO-16</strain>
    </source>
</reference>
<feature type="domain" description="HTH tetR-type" evidence="5">
    <location>
        <begin position="40"/>
        <end position="100"/>
    </location>
</feature>
<dbReference type="PANTHER" id="PTHR30055:SF119">
    <property type="entry name" value="NALC"/>
    <property type="match status" value="1"/>
</dbReference>
<dbReference type="Gene3D" id="1.10.10.60">
    <property type="entry name" value="Homeodomain-like"/>
    <property type="match status" value="1"/>
</dbReference>
<keyword evidence="2 4" id="KW-0238">DNA-binding</keyword>
<evidence type="ECO:0000259" key="5">
    <source>
        <dbReference type="PROSITE" id="PS50977"/>
    </source>
</evidence>
<dbReference type="InterPro" id="IPR036271">
    <property type="entry name" value="Tet_transcr_reg_TetR-rel_C_sf"/>
</dbReference>
<gene>
    <name evidence="6" type="ORF">CJ014_17210</name>
</gene>
<dbReference type="SUPFAM" id="SSF46689">
    <property type="entry name" value="Homeodomain-like"/>
    <property type="match status" value="1"/>
</dbReference>
<evidence type="ECO:0000256" key="2">
    <source>
        <dbReference type="ARBA" id="ARBA00023125"/>
    </source>
</evidence>
<dbReference type="InterPro" id="IPR001647">
    <property type="entry name" value="HTH_TetR"/>
</dbReference>
<dbReference type="GO" id="GO:0000976">
    <property type="term" value="F:transcription cis-regulatory region binding"/>
    <property type="evidence" value="ECO:0007669"/>
    <property type="project" value="TreeGrafter"/>
</dbReference>
<keyword evidence="3" id="KW-0804">Transcription</keyword>
<comment type="caution">
    <text evidence="6">The sequence shown here is derived from an EMBL/GenBank/DDBJ whole genome shotgun (WGS) entry which is preliminary data.</text>
</comment>
<dbReference type="PRINTS" id="PR00455">
    <property type="entry name" value="HTHTETR"/>
</dbReference>
<dbReference type="InterPro" id="IPR009057">
    <property type="entry name" value="Homeodomain-like_sf"/>
</dbReference>
<evidence type="ECO:0000256" key="3">
    <source>
        <dbReference type="ARBA" id="ARBA00023163"/>
    </source>
</evidence>
<dbReference type="InterPro" id="IPR050109">
    <property type="entry name" value="HTH-type_TetR-like_transc_reg"/>
</dbReference>
<dbReference type="Pfam" id="PF14246">
    <property type="entry name" value="TetR_C_7"/>
    <property type="match status" value="1"/>
</dbReference>
<evidence type="ECO:0000313" key="7">
    <source>
        <dbReference type="Proteomes" id="UP000231070"/>
    </source>
</evidence>
<feature type="DNA-binding region" description="H-T-H motif" evidence="4">
    <location>
        <begin position="63"/>
        <end position="82"/>
    </location>
</feature>
<dbReference type="FunFam" id="1.10.10.60:FF:000141">
    <property type="entry name" value="TetR family transcriptional regulator"/>
    <property type="match status" value="1"/>
</dbReference>
<keyword evidence="1" id="KW-0805">Transcription regulation</keyword>
<dbReference type="GO" id="GO:0003700">
    <property type="term" value="F:DNA-binding transcription factor activity"/>
    <property type="evidence" value="ECO:0007669"/>
    <property type="project" value="TreeGrafter"/>
</dbReference>
<dbReference type="AlphaFoldDB" id="A0A2G9WTT8"/>
<protein>
    <recommendedName>
        <fullName evidence="5">HTH tetR-type domain-containing protein</fullName>
    </recommendedName>
</protein>
<dbReference type="Gene3D" id="1.10.357.10">
    <property type="entry name" value="Tetracycline Repressor, domain 2"/>
    <property type="match status" value="1"/>
</dbReference>
<keyword evidence="7" id="KW-1185">Reference proteome</keyword>
<dbReference type="EMBL" id="NQVN01000012">
    <property type="protein sequence ID" value="PIO98105.1"/>
    <property type="molecule type" value="Genomic_DNA"/>
</dbReference>